<feature type="compositionally biased region" description="Basic residues" evidence="1">
    <location>
        <begin position="196"/>
        <end position="209"/>
    </location>
</feature>
<reference evidence="2" key="1">
    <citation type="submission" date="2021-12" db="EMBL/GenBank/DDBJ databases">
        <authorList>
            <person name="Criscuolo A."/>
        </authorList>
    </citation>
    <scope>NUCLEOTIDE SEQUENCE</scope>
    <source>
        <strain evidence="2">CIP111894</strain>
    </source>
</reference>
<proteinExistence type="predicted"/>
<dbReference type="SUPFAM" id="SSF53098">
    <property type="entry name" value="Ribonuclease H-like"/>
    <property type="match status" value="1"/>
</dbReference>
<comment type="caution">
    <text evidence="2">The sequence shown here is derived from an EMBL/GenBank/DDBJ whole genome shotgun (WGS) entry which is preliminary data.</text>
</comment>
<dbReference type="InterPro" id="IPR036397">
    <property type="entry name" value="RNaseH_sf"/>
</dbReference>
<protein>
    <submittedName>
        <fullName evidence="2">Uncharacterized protein</fullName>
    </submittedName>
</protein>
<evidence type="ECO:0000313" key="2">
    <source>
        <dbReference type="EMBL" id="CAH1054070.1"/>
    </source>
</evidence>
<feature type="region of interest" description="Disordered" evidence="1">
    <location>
        <begin position="195"/>
        <end position="227"/>
    </location>
</feature>
<keyword evidence="3" id="KW-1185">Reference proteome</keyword>
<dbReference type="Gene3D" id="3.30.420.10">
    <property type="entry name" value="Ribonuclease H-like superfamily/Ribonuclease H"/>
    <property type="match status" value="1"/>
</dbReference>
<evidence type="ECO:0000313" key="3">
    <source>
        <dbReference type="Proteomes" id="UP000838749"/>
    </source>
</evidence>
<sequence>MRFVGIDPATQTAVVALDEDGNPVLEVTFRGKGKDVKGGISPEQRMSLENQLYNVLKPEDVILKEGVANGSQMLITTAKIHGGLEGMITRKGLTFEEIAPLAVKKYVDVQSWIGEPGSKVLLKGKAKKEAMAVAALKHFGYENPSHDIVDAYIIAKICEAIYRVRNGTPMESYPLYQHEVIWSIIDPEAYKEYEKTKKKKPKKPNKRPGKPAAAGSHTHSKEQQFLF</sequence>
<organism evidence="2 3">
    <name type="scientific">Paenibacillus pseudetheri</name>
    <dbReference type="NCBI Taxonomy" id="2897682"/>
    <lineage>
        <taxon>Bacteria</taxon>
        <taxon>Bacillati</taxon>
        <taxon>Bacillota</taxon>
        <taxon>Bacilli</taxon>
        <taxon>Bacillales</taxon>
        <taxon>Paenibacillaceae</taxon>
        <taxon>Paenibacillus</taxon>
    </lineage>
</organism>
<dbReference type="EMBL" id="CAKMAB010000001">
    <property type="protein sequence ID" value="CAH1054070.1"/>
    <property type="molecule type" value="Genomic_DNA"/>
</dbReference>
<dbReference type="RefSeq" id="WP_234530107.1">
    <property type="nucleotide sequence ID" value="NZ_CAKMAB010000001.1"/>
</dbReference>
<evidence type="ECO:0000256" key="1">
    <source>
        <dbReference type="SAM" id="MobiDB-lite"/>
    </source>
</evidence>
<dbReference type="InterPro" id="IPR012337">
    <property type="entry name" value="RNaseH-like_sf"/>
</dbReference>
<gene>
    <name evidence="2" type="ORF">PAECIP111894_00215</name>
</gene>
<accession>A0ABM9B6A7</accession>
<name>A0ABM9B6A7_9BACL</name>
<dbReference type="Proteomes" id="UP000838749">
    <property type="component" value="Unassembled WGS sequence"/>
</dbReference>